<dbReference type="Pfam" id="PF00107">
    <property type="entry name" value="ADH_zinc_N"/>
    <property type="match status" value="1"/>
</dbReference>
<dbReference type="InterPro" id="IPR041694">
    <property type="entry name" value="ADH_N_2"/>
</dbReference>
<evidence type="ECO:0000313" key="5">
    <source>
        <dbReference type="Proteomes" id="UP000292507"/>
    </source>
</evidence>
<keyword evidence="1" id="KW-0560">Oxidoreductase</keyword>
<dbReference type="PANTHER" id="PTHR43205:SF7">
    <property type="entry name" value="PROSTAGLANDIN REDUCTASE 1"/>
    <property type="match status" value="1"/>
</dbReference>
<dbReference type="EMBL" id="SHKV01000001">
    <property type="protein sequence ID" value="RZU33900.1"/>
    <property type="molecule type" value="Genomic_DNA"/>
</dbReference>
<feature type="region of interest" description="Disordered" evidence="2">
    <location>
        <begin position="1"/>
        <end position="20"/>
    </location>
</feature>
<dbReference type="InterPro" id="IPR013149">
    <property type="entry name" value="ADH-like_C"/>
</dbReference>
<proteinExistence type="predicted"/>
<accession>A0A4Q7YA44</accession>
<dbReference type="Proteomes" id="UP000292507">
    <property type="component" value="Unassembled WGS sequence"/>
</dbReference>
<evidence type="ECO:0000256" key="1">
    <source>
        <dbReference type="ARBA" id="ARBA00023002"/>
    </source>
</evidence>
<dbReference type="RefSeq" id="WP_207225884.1">
    <property type="nucleotide sequence ID" value="NZ_POQT01000018.1"/>
</dbReference>
<dbReference type="Pfam" id="PF16884">
    <property type="entry name" value="ADH_N_2"/>
    <property type="match status" value="1"/>
</dbReference>
<dbReference type="CDD" id="cd05288">
    <property type="entry name" value="PGDH"/>
    <property type="match status" value="1"/>
</dbReference>
<name>A0A4Q7YA44_9ACTN</name>
<dbReference type="SMART" id="SM00829">
    <property type="entry name" value="PKS_ER"/>
    <property type="match status" value="1"/>
</dbReference>
<reference evidence="4 5" key="1">
    <citation type="submission" date="2019-02" db="EMBL/GenBank/DDBJ databases">
        <title>Sequencing the genomes of 1000 actinobacteria strains.</title>
        <authorList>
            <person name="Klenk H.-P."/>
        </authorList>
    </citation>
    <scope>NUCLEOTIDE SEQUENCE [LARGE SCALE GENOMIC DNA]</scope>
    <source>
        <strain evidence="4 5">DSM 44509</strain>
    </source>
</reference>
<gene>
    <name evidence="4" type="ORF">BKA19_3641</name>
</gene>
<dbReference type="Gene3D" id="3.40.50.720">
    <property type="entry name" value="NAD(P)-binding Rossmann-like Domain"/>
    <property type="match status" value="1"/>
</dbReference>
<dbReference type="SUPFAM" id="SSF51735">
    <property type="entry name" value="NAD(P)-binding Rossmann-fold domains"/>
    <property type="match status" value="1"/>
</dbReference>
<dbReference type="AlphaFoldDB" id="A0A4Q7YA44"/>
<dbReference type="InterPro" id="IPR020843">
    <property type="entry name" value="ER"/>
</dbReference>
<dbReference type="InterPro" id="IPR011032">
    <property type="entry name" value="GroES-like_sf"/>
</dbReference>
<dbReference type="GO" id="GO:0016628">
    <property type="term" value="F:oxidoreductase activity, acting on the CH-CH group of donors, NAD or NADP as acceptor"/>
    <property type="evidence" value="ECO:0007669"/>
    <property type="project" value="InterPro"/>
</dbReference>
<organism evidence="4 5">
    <name type="scientific">Blastococcus saxobsidens</name>
    <dbReference type="NCBI Taxonomy" id="138336"/>
    <lineage>
        <taxon>Bacteria</taxon>
        <taxon>Bacillati</taxon>
        <taxon>Actinomycetota</taxon>
        <taxon>Actinomycetes</taxon>
        <taxon>Geodermatophilales</taxon>
        <taxon>Geodermatophilaceae</taxon>
        <taxon>Blastococcus</taxon>
    </lineage>
</organism>
<feature type="domain" description="Enoyl reductase (ER)" evidence="3">
    <location>
        <begin position="18"/>
        <end position="333"/>
    </location>
</feature>
<evidence type="ECO:0000256" key="2">
    <source>
        <dbReference type="SAM" id="MobiDB-lite"/>
    </source>
</evidence>
<comment type="caution">
    <text evidence="4">The sequence shown here is derived from an EMBL/GenBank/DDBJ whole genome shotgun (WGS) entry which is preliminary data.</text>
</comment>
<dbReference type="SUPFAM" id="SSF50129">
    <property type="entry name" value="GroES-like"/>
    <property type="match status" value="1"/>
</dbReference>
<dbReference type="PANTHER" id="PTHR43205">
    <property type="entry name" value="PROSTAGLANDIN REDUCTASE"/>
    <property type="match status" value="1"/>
</dbReference>
<dbReference type="Gene3D" id="3.90.180.10">
    <property type="entry name" value="Medium-chain alcohol dehydrogenases, catalytic domain"/>
    <property type="match status" value="1"/>
</dbReference>
<dbReference type="InterPro" id="IPR045010">
    <property type="entry name" value="MDR_fam"/>
</dbReference>
<evidence type="ECO:0000259" key="3">
    <source>
        <dbReference type="SMART" id="SM00829"/>
    </source>
</evidence>
<sequence>MTVRTREWQLAARPHGEPTPDDFRLVELDRPDPAEGQVVIRMLVMSVDPYMRGRMNAGKSYAARWEIGETMRGGAVGRVVASRSADVPEGSLVLADAAWRDVAVLDAAHVRVLPELPGIPPSYHLGVLGMPGLTAWAGLFRLAEFRAGDTVFVSGAAGAVGSLVGQFARLSGASAVIGSAGTPDKVRWLTEELGFTTAFDYHDGRVADLLAAAAPDGIDVYFDNVGGEHLEAAIGAFNEHGRAALCGAISAYNAVEPPPGPRNMFQMVSKKLSLRGFIVGDHTDLQPAFAAQVPEWLRAGDLVVRETVREGLENAVDTFLDLLRGGNTGKMIVRLAAEDG</sequence>
<dbReference type="InterPro" id="IPR036291">
    <property type="entry name" value="NAD(P)-bd_dom_sf"/>
</dbReference>
<evidence type="ECO:0000313" key="4">
    <source>
        <dbReference type="EMBL" id="RZU33900.1"/>
    </source>
</evidence>
<dbReference type="FunFam" id="3.40.50.720:FF:000121">
    <property type="entry name" value="Prostaglandin reductase 2"/>
    <property type="match status" value="1"/>
</dbReference>
<keyword evidence="5" id="KW-1185">Reference proteome</keyword>
<protein>
    <recommendedName>
        <fullName evidence="3">Enoyl reductase (ER) domain-containing protein</fullName>
    </recommendedName>
</protein>